<proteinExistence type="inferred from homology"/>
<dbReference type="SUPFAM" id="SSF53850">
    <property type="entry name" value="Periplasmic binding protein-like II"/>
    <property type="match status" value="1"/>
</dbReference>
<dbReference type="AlphaFoldDB" id="A0A8B5VYR1"/>
<dbReference type="InterPro" id="IPR000847">
    <property type="entry name" value="LysR_HTH_N"/>
</dbReference>
<dbReference type="GO" id="GO:0003700">
    <property type="term" value="F:DNA-binding transcription factor activity"/>
    <property type="evidence" value="ECO:0007669"/>
    <property type="project" value="InterPro"/>
</dbReference>
<dbReference type="EMBL" id="PDXQ01000002">
    <property type="protein sequence ID" value="TRZ29088.1"/>
    <property type="molecule type" value="Genomic_DNA"/>
</dbReference>
<keyword evidence="2" id="KW-0805">Transcription regulation</keyword>
<dbReference type="PROSITE" id="PS50931">
    <property type="entry name" value="HTH_LYSR"/>
    <property type="match status" value="1"/>
</dbReference>
<dbReference type="GO" id="GO:0032993">
    <property type="term" value="C:protein-DNA complex"/>
    <property type="evidence" value="ECO:0007669"/>
    <property type="project" value="TreeGrafter"/>
</dbReference>
<dbReference type="PANTHER" id="PTHR30346">
    <property type="entry name" value="TRANSCRIPTIONAL DUAL REGULATOR HCAR-RELATED"/>
    <property type="match status" value="1"/>
</dbReference>
<evidence type="ECO:0000313" key="6">
    <source>
        <dbReference type="EMBL" id="TRZ29088.1"/>
    </source>
</evidence>
<dbReference type="FunFam" id="1.10.10.10:FF:000001">
    <property type="entry name" value="LysR family transcriptional regulator"/>
    <property type="match status" value="1"/>
</dbReference>
<dbReference type="PRINTS" id="PR00039">
    <property type="entry name" value="HTHLYSR"/>
</dbReference>
<protein>
    <submittedName>
        <fullName evidence="6">LysR family transcriptional regulator</fullName>
    </submittedName>
</protein>
<comment type="caution">
    <text evidence="6">The sequence shown here is derived from an EMBL/GenBank/DDBJ whole genome shotgun (WGS) entry which is preliminary data.</text>
</comment>
<dbReference type="PANTHER" id="PTHR30346:SF0">
    <property type="entry name" value="HCA OPERON TRANSCRIPTIONAL ACTIVATOR HCAR"/>
    <property type="match status" value="1"/>
</dbReference>
<evidence type="ECO:0000256" key="4">
    <source>
        <dbReference type="ARBA" id="ARBA00023163"/>
    </source>
</evidence>
<evidence type="ECO:0000259" key="5">
    <source>
        <dbReference type="PROSITE" id="PS50931"/>
    </source>
</evidence>
<accession>A0A8B5VYR1</accession>
<dbReference type="Proteomes" id="UP000316316">
    <property type="component" value="Unassembled WGS sequence"/>
</dbReference>
<dbReference type="InterPro" id="IPR036390">
    <property type="entry name" value="WH_DNA-bd_sf"/>
</dbReference>
<sequence length="303" mass="34707">MNLQQYRYVLTIAKVGSFSQAAKELYVTQPSLSSAIKEVEKELDIQLFHRSKSGVCLTEAGSDFLIYAKRILAQVEEMENHFSLGTKKSFTVVSQHYDFLYEPFAKVTKKFQADCRNFYLIETTTKRILESIRDFESELGILYLNPQNKRLLERYFSQESLKFEVLGNFSTHIYLGADHPLSGKSVITKEDLLVYPQVRFFQEDSGSVHLDEDPIDISKEQSNFYTSDRGTLMNLLVASDAYASGLGIINGLTKEQIVLRPLKDAEVHSLVVISNKMRKPTEFGEYFLKHLKKTLQKSARDPK</sequence>
<evidence type="ECO:0000256" key="3">
    <source>
        <dbReference type="ARBA" id="ARBA00023125"/>
    </source>
</evidence>
<comment type="similarity">
    <text evidence="1">Belongs to the LysR transcriptional regulatory family.</text>
</comment>
<dbReference type="GO" id="GO:0003677">
    <property type="term" value="F:DNA binding"/>
    <property type="evidence" value="ECO:0007669"/>
    <property type="project" value="UniProtKB-KW"/>
</dbReference>
<evidence type="ECO:0000313" key="7">
    <source>
        <dbReference type="Proteomes" id="UP000316316"/>
    </source>
</evidence>
<dbReference type="CDD" id="cd05466">
    <property type="entry name" value="PBP2_LTTR_substrate"/>
    <property type="match status" value="1"/>
</dbReference>
<keyword evidence="4" id="KW-0804">Transcription</keyword>
<evidence type="ECO:0000256" key="1">
    <source>
        <dbReference type="ARBA" id="ARBA00009437"/>
    </source>
</evidence>
<name>A0A8B5VYR1_ENTAV</name>
<organism evidence="6 7">
    <name type="scientific">Enterococcus avium</name>
    <name type="common">Streptococcus avium</name>
    <dbReference type="NCBI Taxonomy" id="33945"/>
    <lineage>
        <taxon>Bacteria</taxon>
        <taxon>Bacillati</taxon>
        <taxon>Bacillota</taxon>
        <taxon>Bacilli</taxon>
        <taxon>Lactobacillales</taxon>
        <taxon>Enterococcaceae</taxon>
        <taxon>Enterococcus</taxon>
    </lineage>
</organism>
<dbReference type="RefSeq" id="WP_144204860.1">
    <property type="nucleotide sequence ID" value="NZ_CABHNH010000085.1"/>
</dbReference>
<dbReference type="Pfam" id="PF00126">
    <property type="entry name" value="HTH_1"/>
    <property type="match status" value="1"/>
</dbReference>
<feature type="domain" description="HTH lysR-type" evidence="5">
    <location>
        <begin position="1"/>
        <end position="58"/>
    </location>
</feature>
<evidence type="ECO:0000256" key="2">
    <source>
        <dbReference type="ARBA" id="ARBA00023015"/>
    </source>
</evidence>
<dbReference type="Gene3D" id="1.10.10.10">
    <property type="entry name" value="Winged helix-like DNA-binding domain superfamily/Winged helix DNA-binding domain"/>
    <property type="match status" value="1"/>
</dbReference>
<keyword evidence="3" id="KW-0238">DNA-binding</keyword>
<reference evidence="6 7" key="1">
    <citation type="submission" date="2017-10" db="EMBL/GenBank/DDBJ databases">
        <title>FDA dAtabase for Regulatory Grade micrObial Sequences (FDA-ARGOS): Supporting development and validation of Infectious Disease Dx tests.</title>
        <authorList>
            <person name="Campos J."/>
            <person name="Goldberg B."/>
            <person name="Tallon L.J."/>
            <person name="Sadzewicz L."/>
            <person name="Sengamalay N."/>
            <person name="Ott S."/>
            <person name="Godinez A."/>
            <person name="Nagaraj S."/>
            <person name="Vyas G."/>
            <person name="Aluvathingal J."/>
            <person name="Nadendla S."/>
            <person name="Geyer C."/>
            <person name="Nandy P."/>
            <person name="Hobson J."/>
            <person name="Sichtig H."/>
        </authorList>
    </citation>
    <scope>NUCLEOTIDE SEQUENCE [LARGE SCALE GENOMIC DNA]</scope>
    <source>
        <strain evidence="6 7">FDAARGOS_185</strain>
    </source>
</reference>
<dbReference type="InterPro" id="IPR036388">
    <property type="entry name" value="WH-like_DNA-bd_sf"/>
</dbReference>
<dbReference type="SUPFAM" id="SSF46785">
    <property type="entry name" value="Winged helix' DNA-binding domain"/>
    <property type="match status" value="1"/>
</dbReference>
<gene>
    <name evidence="6" type="ORF">AUF17_20590</name>
</gene>